<dbReference type="EMBL" id="JAUEPO010000003">
    <property type="protein sequence ID" value="KAK3327576.1"/>
    <property type="molecule type" value="Genomic_DNA"/>
</dbReference>
<name>A0AAE0IND6_9PEZI</name>
<gene>
    <name evidence="1" type="ORF">B0T19DRAFT_166795</name>
</gene>
<protein>
    <submittedName>
        <fullName evidence="1">Uncharacterized protein</fullName>
    </submittedName>
</protein>
<reference evidence="1" key="2">
    <citation type="submission" date="2023-06" db="EMBL/GenBank/DDBJ databases">
        <authorList>
            <consortium name="Lawrence Berkeley National Laboratory"/>
            <person name="Haridas S."/>
            <person name="Hensen N."/>
            <person name="Bonometti L."/>
            <person name="Westerberg I."/>
            <person name="Brannstrom I.O."/>
            <person name="Guillou S."/>
            <person name="Cros-Aarteil S."/>
            <person name="Calhoun S."/>
            <person name="Kuo A."/>
            <person name="Mondo S."/>
            <person name="Pangilinan J."/>
            <person name="Riley R."/>
            <person name="Labutti K."/>
            <person name="Andreopoulos B."/>
            <person name="Lipzen A."/>
            <person name="Chen C."/>
            <person name="Yanf M."/>
            <person name="Daum C."/>
            <person name="Ng V."/>
            <person name="Clum A."/>
            <person name="Steindorff A."/>
            <person name="Ohm R."/>
            <person name="Martin F."/>
            <person name="Silar P."/>
            <person name="Natvig D."/>
            <person name="Lalanne C."/>
            <person name="Gautier V."/>
            <person name="Ament-Velasquez S.L."/>
            <person name="Kruys A."/>
            <person name="Hutchinson M.I."/>
            <person name="Powell A.J."/>
            <person name="Barry K."/>
            <person name="Miller A.N."/>
            <person name="Grigoriev I.V."/>
            <person name="Debuchy R."/>
            <person name="Gladieux P."/>
            <person name="Thoren M.H."/>
            <person name="Johannesson H."/>
        </authorList>
    </citation>
    <scope>NUCLEOTIDE SEQUENCE</scope>
    <source>
        <strain evidence="1">SMH4131-1</strain>
    </source>
</reference>
<proteinExistence type="predicted"/>
<dbReference type="AlphaFoldDB" id="A0AAE0IND6"/>
<keyword evidence="2" id="KW-1185">Reference proteome</keyword>
<evidence type="ECO:0000313" key="1">
    <source>
        <dbReference type="EMBL" id="KAK3327576.1"/>
    </source>
</evidence>
<reference evidence="1" key="1">
    <citation type="journal article" date="2023" name="Mol. Phylogenet. Evol.">
        <title>Genome-scale phylogeny and comparative genomics of the fungal order Sordariales.</title>
        <authorList>
            <person name="Hensen N."/>
            <person name="Bonometti L."/>
            <person name="Westerberg I."/>
            <person name="Brannstrom I.O."/>
            <person name="Guillou S."/>
            <person name="Cros-Aarteil S."/>
            <person name="Calhoun S."/>
            <person name="Haridas S."/>
            <person name="Kuo A."/>
            <person name="Mondo S."/>
            <person name="Pangilinan J."/>
            <person name="Riley R."/>
            <person name="LaButti K."/>
            <person name="Andreopoulos B."/>
            <person name="Lipzen A."/>
            <person name="Chen C."/>
            <person name="Yan M."/>
            <person name="Daum C."/>
            <person name="Ng V."/>
            <person name="Clum A."/>
            <person name="Steindorff A."/>
            <person name="Ohm R.A."/>
            <person name="Martin F."/>
            <person name="Silar P."/>
            <person name="Natvig D.O."/>
            <person name="Lalanne C."/>
            <person name="Gautier V."/>
            <person name="Ament-Velasquez S.L."/>
            <person name="Kruys A."/>
            <person name="Hutchinson M.I."/>
            <person name="Powell A.J."/>
            <person name="Barry K."/>
            <person name="Miller A.N."/>
            <person name="Grigoriev I.V."/>
            <person name="Debuchy R."/>
            <person name="Gladieux P."/>
            <person name="Hiltunen Thoren M."/>
            <person name="Johannesson H."/>
        </authorList>
    </citation>
    <scope>NUCLEOTIDE SEQUENCE</scope>
    <source>
        <strain evidence="1">SMH4131-1</strain>
    </source>
</reference>
<accession>A0AAE0IND6</accession>
<comment type="caution">
    <text evidence="1">The sequence shown here is derived from an EMBL/GenBank/DDBJ whole genome shotgun (WGS) entry which is preliminary data.</text>
</comment>
<sequence length="119" mass="13205">MMKTIDLVLLLYPRAHEILVLTSTVFQLSHALCLSARCWSSSHVRPFSSAHSAGPAWEARGGGAMGKVNASLFFSMLQELHDRWHQYVVTASRLLAALCAPSIYSRMNDVNKTDDAEIE</sequence>
<evidence type="ECO:0000313" key="2">
    <source>
        <dbReference type="Proteomes" id="UP001286456"/>
    </source>
</evidence>
<organism evidence="1 2">
    <name type="scientific">Cercophora scortea</name>
    <dbReference type="NCBI Taxonomy" id="314031"/>
    <lineage>
        <taxon>Eukaryota</taxon>
        <taxon>Fungi</taxon>
        <taxon>Dikarya</taxon>
        <taxon>Ascomycota</taxon>
        <taxon>Pezizomycotina</taxon>
        <taxon>Sordariomycetes</taxon>
        <taxon>Sordariomycetidae</taxon>
        <taxon>Sordariales</taxon>
        <taxon>Lasiosphaeriaceae</taxon>
        <taxon>Cercophora</taxon>
    </lineage>
</organism>
<dbReference type="Proteomes" id="UP001286456">
    <property type="component" value="Unassembled WGS sequence"/>
</dbReference>